<organism evidence="2 3">
    <name type="scientific">Asanoa ishikariensis</name>
    <dbReference type="NCBI Taxonomy" id="137265"/>
    <lineage>
        <taxon>Bacteria</taxon>
        <taxon>Bacillati</taxon>
        <taxon>Actinomycetota</taxon>
        <taxon>Actinomycetes</taxon>
        <taxon>Micromonosporales</taxon>
        <taxon>Micromonosporaceae</taxon>
        <taxon>Asanoa</taxon>
    </lineage>
</organism>
<keyword evidence="1" id="KW-0812">Transmembrane</keyword>
<accession>A0A1H3S8X2</accession>
<evidence type="ECO:0000256" key="1">
    <source>
        <dbReference type="SAM" id="Phobius"/>
    </source>
</evidence>
<dbReference type="AlphaFoldDB" id="A0A1H3S8X2"/>
<keyword evidence="1" id="KW-1133">Transmembrane helix</keyword>
<sequence length="42" mass="4531">MSSEIIPESESRTRESNSEQGLLLAILIMVILGVIAIFVVTA</sequence>
<evidence type="ECO:0000313" key="2">
    <source>
        <dbReference type="EMBL" id="SDZ33991.1"/>
    </source>
</evidence>
<keyword evidence="1" id="KW-0472">Membrane</keyword>
<protein>
    <submittedName>
        <fullName evidence="2">Uncharacterized protein</fullName>
    </submittedName>
</protein>
<dbReference type="Proteomes" id="UP000199632">
    <property type="component" value="Unassembled WGS sequence"/>
</dbReference>
<gene>
    <name evidence="2" type="ORF">SAMN05421684_4674</name>
</gene>
<dbReference type="RefSeq" id="WP_275414364.1">
    <property type="nucleotide sequence ID" value="NZ_BOND01000037.1"/>
</dbReference>
<proteinExistence type="predicted"/>
<keyword evidence="3" id="KW-1185">Reference proteome</keyword>
<reference evidence="3" key="1">
    <citation type="submission" date="2016-10" db="EMBL/GenBank/DDBJ databases">
        <authorList>
            <person name="Varghese N."/>
            <person name="Submissions S."/>
        </authorList>
    </citation>
    <scope>NUCLEOTIDE SEQUENCE [LARGE SCALE GENOMIC DNA]</scope>
    <source>
        <strain evidence="3">DSM 44718</strain>
    </source>
</reference>
<feature type="transmembrane region" description="Helical" evidence="1">
    <location>
        <begin position="21"/>
        <end position="40"/>
    </location>
</feature>
<evidence type="ECO:0000313" key="3">
    <source>
        <dbReference type="Proteomes" id="UP000199632"/>
    </source>
</evidence>
<dbReference type="EMBL" id="FNQB01000002">
    <property type="protein sequence ID" value="SDZ33991.1"/>
    <property type="molecule type" value="Genomic_DNA"/>
</dbReference>
<name>A0A1H3S8X2_9ACTN</name>